<proteinExistence type="predicted"/>
<dbReference type="Proteomes" id="UP000631034">
    <property type="component" value="Unassembled WGS sequence"/>
</dbReference>
<dbReference type="EMBL" id="JACZHT010000004">
    <property type="protein sequence ID" value="MBE1237405.1"/>
    <property type="molecule type" value="Genomic_DNA"/>
</dbReference>
<name>A0A8J6YMN0_9PROT</name>
<dbReference type="AlphaFoldDB" id="A0A8J6YMN0"/>
<reference evidence="1" key="1">
    <citation type="submission" date="2020-10" db="EMBL/GenBank/DDBJ databases">
        <title>Genome sequence of the unusual species of purple photosynthetic bacteria, Phaeovibrio sulfidiphilus DSM 23193, type strain.</title>
        <authorList>
            <person name="Kyndt J.A."/>
            <person name="Meyer T.E."/>
        </authorList>
    </citation>
    <scope>NUCLEOTIDE SEQUENCE</scope>
    <source>
        <strain evidence="1">DSM 23193</strain>
    </source>
</reference>
<gene>
    <name evidence="1" type="ORF">IHV25_07060</name>
</gene>
<organism evidence="1 2">
    <name type="scientific">Phaeovibrio sulfidiphilus</name>
    <dbReference type="NCBI Taxonomy" id="1220600"/>
    <lineage>
        <taxon>Bacteria</taxon>
        <taxon>Pseudomonadati</taxon>
        <taxon>Pseudomonadota</taxon>
        <taxon>Alphaproteobacteria</taxon>
        <taxon>Rhodospirillales</taxon>
        <taxon>Rhodospirillaceae</taxon>
        <taxon>Phaeovibrio</taxon>
    </lineage>
</organism>
<sequence>MPENHDSISGLLDEQALASLKDGKTGPSFPASNGGLEATFFSKSRTFFRDWLTSKGGCTVDAAPCAIILSRAIKQDVERQSAEYLWHYTPDLDVKVNGRILIASFDLSVAALVPKVHCTSKNEIADTLSKLGFEDSVHCVFLSDSADICLCKSGVYGGVIQEKISLERPIKLNSGSLDKHLWNFHCKYTQTPSGAIKPWKGSPKDRITCDNAEPRISSLLGIHLQGIVGEDNVVIEDHNSHGRIDIKILKHAMCNGLGACVLECKVLRSRYELEKVSKNKTISQASDGVLQAAQYRKNVGGKLAYLCCFDARDEDEDQPHVVALAAQYDVLLRRYYMYSSTKDHRDAEAAATAAGRTLSGAVE</sequence>
<evidence type="ECO:0000313" key="2">
    <source>
        <dbReference type="Proteomes" id="UP000631034"/>
    </source>
</evidence>
<protein>
    <submittedName>
        <fullName evidence="1">Uncharacterized protein</fullName>
    </submittedName>
</protein>
<keyword evidence="2" id="KW-1185">Reference proteome</keyword>
<comment type="caution">
    <text evidence="1">The sequence shown here is derived from an EMBL/GenBank/DDBJ whole genome shotgun (WGS) entry which is preliminary data.</text>
</comment>
<evidence type="ECO:0000313" key="1">
    <source>
        <dbReference type="EMBL" id="MBE1237405.1"/>
    </source>
</evidence>
<accession>A0A8J6YMN0</accession>
<dbReference type="RefSeq" id="WP_192534413.1">
    <property type="nucleotide sequence ID" value="NZ_JACZHT010000004.1"/>
</dbReference>